<comment type="catalytic activity">
    <reaction evidence="1">
        <text>ATP + protein L-histidine = ADP + protein N-phospho-L-histidine.</text>
        <dbReference type="EC" id="2.7.13.3"/>
    </reaction>
</comment>
<feature type="domain" description="PAS" evidence="8">
    <location>
        <begin position="1167"/>
        <end position="1224"/>
    </location>
</feature>
<feature type="domain" description="PAC" evidence="9">
    <location>
        <begin position="337"/>
        <end position="387"/>
    </location>
</feature>
<dbReference type="Pfam" id="PF08447">
    <property type="entry name" value="PAS_3"/>
    <property type="match status" value="2"/>
</dbReference>
<dbReference type="SMART" id="SM00388">
    <property type="entry name" value="HisKA"/>
    <property type="match status" value="1"/>
</dbReference>
<evidence type="ECO:0000256" key="5">
    <source>
        <dbReference type="ARBA" id="ARBA00022777"/>
    </source>
</evidence>
<feature type="domain" description="PAS" evidence="8">
    <location>
        <begin position="406"/>
        <end position="476"/>
    </location>
</feature>
<gene>
    <name evidence="10" type="primary">sasA_1</name>
    <name evidence="10" type="ORF">GS03_00057</name>
</gene>
<evidence type="ECO:0000259" key="7">
    <source>
        <dbReference type="PROSITE" id="PS50109"/>
    </source>
</evidence>
<evidence type="ECO:0000259" key="8">
    <source>
        <dbReference type="PROSITE" id="PS50112"/>
    </source>
</evidence>
<keyword evidence="11" id="KW-1185">Reference proteome</keyword>
<dbReference type="OrthoDB" id="9811889at2"/>
<dbReference type="InterPro" id="IPR003594">
    <property type="entry name" value="HATPase_dom"/>
</dbReference>
<dbReference type="CDD" id="cd00082">
    <property type="entry name" value="HisKA"/>
    <property type="match status" value="1"/>
</dbReference>
<name>A0A4V1CBN3_9FLAO</name>
<feature type="domain" description="PAS" evidence="8">
    <location>
        <begin position="158"/>
        <end position="211"/>
    </location>
</feature>
<feature type="domain" description="PAS" evidence="8">
    <location>
        <begin position="1039"/>
        <end position="1096"/>
    </location>
</feature>
<dbReference type="CDD" id="cd00130">
    <property type="entry name" value="PAS"/>
    <property type="match status" value="11"/>
</dbReference>
<dbReference type="SUPFAM" id="SSF55785">
    <property type="entry name" value="PYP-like sensor domain (PAS domain)"/>
    <property type="match status" value="11"/>
</dbReference>
<evidence type="ECO:0000313" key="11">
    <source>
        <dbReference type="Proteomes" id="UP000296862"/>
    </source>
</evidence>
<dbReference type="SMART" id="SM00387">
    <property type="entry name" value="HATPase_c"/>
    <property type="match status" value="1"/>
</dbReference>
<feature type="domain" description="PAC" evidence="9">
    <location>
        <begin position="853"/>
        <end position="907"/>
    </location>
</feature>
<dbReference type="Pfam" id="PF00989">
    <property type="entry name" value="PAS"/>
    <property type="match status" value="1"/>
</dbReference>
<dbReference type="NCBIfam" id="TIGR00229">
    <property type="entry name" value="sensory_box"/>
    <property type="match status" value="10"/>
</dbReference>
<dbReference type="SMART" id="SM00086">
    <property type="entry name" value="PAC"/>
    <property type="match status" value="8"/>
</dbReference>
<dbReference type="InterPro" id="IPR005467">
    <property type="entry name" value="His_kinase_dom"/>
</dbReference>
<feature type="domain" description="PAS" evidence="8">
    <location>
        <begin position="648"/>
        <end position="700"/>
    </location>
</feature>
<dbReference type="PROSITE" id="PS50109">
    <property type="entry name" value="HIS_KIN"/>
    <property type="match status" value="1"/>
</dbReference>
<keyword evidence="5 10" id="KW-0418">Kinase</keyword>
<evidence type="ECO:0000256" key="3">
    <source>
        <dbReference type="ARBA" id="ARBA00022553"/>
    </source>
</evidence>
<sequence>MIGKKALFEFFKISPTPSLVLCPDAPKFTIADVNEAYLEATSSKRDDLIGKGIFEAFPDNDSDPTADGVKNLSQSLDTVIKTNKKHKMAIQKYDIPIRGTSEFELKYWESENIPLFDDDKQLKFIIHCVRDVTEKIKTKKLVKEFEYFFTNSNDFSGIANTDGYFEIINPSFNKVLGYTQNELATKPFIDFVHPDDIEYTMEAYEQLKSGATVIHFINRYRKKCGEYIWLDWNATPNPLTGKLYCIARDVTQQKIAELEILKANNRFSSIFNFSPVAIAITSIPDGKFVQVNDAFCKMTGYQRDNLIGKKSVDVKIIDSEAREKLIARIMDPNNHGQDIEGTLRKPNGEILDVLYRAEKIEIEGQSCFVSALIDITARKKTEEELNKLNEELEKRVKERTNEVVKVLKENNNILESIGDAFFAVDTNWTVTYWNRIAERDLSVLKQDILGKNLWEIFSDSTDSESYRKYHEALSTNQVMHFEDYYQALSKWYEISAYPSENGLAVYFKDITESKKAKKLIEESNERFEYVTKATFDAIWDWNLKEDKIYWGDGFEKIFGYKPSKLENESASWTQNIHPEDIKKLTENYYTIVKSKETNWIEEYRYKKSNGQYAYVINKGIVIRDIDGRVIRIIGAMQDITKKKEEELRLKLLESVITNTNDSILITEAEPFDEPGPRIVYVNEAFTKMTGYAAEEVIGKTPRILQGPKTDKDELKKLSAAIRQWQPYEVTLLNYKKNGEEFWIHLSINPVSDATGWFTHWVAIERDVTQEKREEERLKLLESVITNTNDAIVIKEAHPSDESGRKIVYVNESFTRMSGYAPDEIIGKTHKLLHGANTDAKELARFYKSLDEWKPCEITIINYTKDGKEYWANLSLNPVTNDKGEYTHWISIERDVTEKKIVEEELLKRLKEISDYKYALDESSIVAITNQKGIITHVNDNFCKISKYSREELLGQDHRIINSNYHPKEFIKELWTTIAKGKVWKGELKNKAKDGTAYWVDTTIVPFLNENGKPYQYVAIRSDITERKVGEEELFKRLKEISDYKYALDESSIVAITDQKGIITHVNDNFCKISKYSREELLGQDHRIINSSYHPKEFIKQLWTTIANGKVWKGELKNKAKDGTPYWVDTTIVPFLNENGKPYQYVAIRSDITERKVGEEELFKRLKEISDYKYALDESSIVAITNQKGIITHVNDNFCKISKYSREELLGQDHRIINSSYHPKEFIKQLWTTIANGKVWKGELKNKAKDGTPYWVDTTIVPFLNENGKPYQYVAIRSDITERKNQDLKIKEATQTLSDTLESIQDGFYTLDKDWNVSYWNKEAERLSGRSKEEMIGKNFWDLYEGRISEKIHDAFYKAKFQNKPVRLEIFSKILNYWFELNAFPSQMGLTVYFKNITERKHTESKLKKMNRSLENHVKELAISNEELEQFAYVASHDLQEPLRMVTSFLTQIEKKYENVLDEKGKKYIFFAVDGAKRMRQIILDLLEFSRIGKNETKLEEVDLNTIIEEIKLLYKKQIEEKNAEINYTKLPVIKTHAAPLKQVFQNLVSNSLKYSKSNQAPIITISCQESASSWKFEIKDNGIGINQEYFEKIFIIFQRLHSKEEYSGTGMGLAITKKIIENLKGQIWLESKAKEGTTFYFTIPKKINI</sequence>
<keyword evidence="4 10" id="KW-0808">Transferase</keyword>
<dbReference type="InterPro" id="IPR013656">
    <property type="entry name" value="PAS_4"/>
</dbReference>
<dbReference type="Gene3D" id="1.10.287.130">
    <property type="match status" value="1"/>
</dbReference>
<feature type="domain" description="PAC" evidence="9">
    <location>
        <begin position="983"/>
        <end position="1035"/>
    </location>
</feature>
<dbReference type="PANTHER" id="PTHR43304:SF1">
    <property type="entry name" value="PAC DOMAIN-CONTAINING PROTEIN"/>
    <property type="match status" value="1"/>
</dbReference>
<dbReference type="SUPFAM" id="SSF55874">
    <property type="entry name" value="ATPase domain of HSP90 chaperone/DNA topoisomerase II/histidine kinase"/>
    <property type="match status" value="1"/>
</dbReference>
<organism evidence="10 11">
    <name type="scientific">Flavobacterium sangjuense</name>
    <dbReference type="NCBI Taxonomy" id="2518177"/>
    <lineage>
        <taxon>Bacteria</taxon>
        <taxon>Pseudomonadati</taxon>
        <taxon>Bacteroidota</taxon>
        <taxon>Flavobacteriia</taxon>
        <taxon>Flavobacteriales</taxon>
        <taxon>Flavobacteriaceae</taxon>
        <taxon>Flavobacterium</taxon>
    </lineage>
</organism>
<dbReference type="Pfam" id="PF13426">
    <property type="entry name" value="PAS_9"/>
    <property type="match status" value="6"/>
</dbReference>
<evidence type="ECO:0000256" key="4">
    <source>
        <dbReference type="ARBA" id="ARBA00022679"/>
    </source>
</evidence>
<keyword evidence="3" id="KW-0597">Phosphoprotein</keyword>
<feature type="coiled-coil region" evidence="6">
    <location>
        <begin position="1399"/>
        <end position="1426"/>
    </location>
</feature>
<dbReference type="InterPro" id="IPR035965">
    <property type="entry name" value="PAS-like_dom_sf"/>
</dbReference>
<dbReference type="SMART" id="SM00091">
    <property type="entry name" value="PAS"/>
    <property type="match status" value="11"/>
</dbReference>
<feature type="domain" description="PAC" evidence="9">
    <location>
        <begin position="1239"/>
        <end position="1291"/>
    </location>
</feature>
<dbReference type="InterPro" id="IPR052162">
    <property type="entry name" value="Sensor_kinase/Photoreceptor"/>
</dbReference>
<dbReference type="Gene3D" id="3.30.565.10">
    <property type="entry name" value="Histidine kinase-like ATPase, C-terminal domain"/>
    <property type="match status" value="1"/>
</dbReference>
<dbReference type="RefSeq" id="WP_136150587.1">
    <property type="nucleotide sequence ID" value="NZ_CP038810.1"/>
</dbReference>
<dbReference type="Pfam" id="PF08448">
    <property type="entry name" value="PAS_4"/>
    <property type="match status" value="2"/>
</dbReference>
<dbReference type="InterPro" id="IPR013767">
    <property type="entry name" value="PAS_fold"/>
</dbReference>
<dbReference type="PROSITE" id="PS50113">
    <property type="entry name" value="PAC"/>
    <property type="match status" value="7"/>
</dbReference>
<dbReference type="EMBL" id="CP038810">
    <property type="protein sequence ID" value="QBZ96584.1"/>
    <property type="molecule type" value="Genomic_DNA"/>
</dbReference>
<feature type="domain" description="PAS" evidence="8">
    <location>
        <begin position="285"/>
        <end position="312"/>
    </location>
</feature>
<evidence type="ECO:0000256" key="1">
    <source>
        <dbReference type="ARBA" id="ARBA00000085"/>
    </source>
</evidence>
<dbReference type="InterPro" id="IPR000014">
    <property type="entry name" value="PAS"/>
</dbReference>
<evidence type="ECO:0000259" key="9">
    <source>
        <dbReference type="PROSITE" id="PS50113"/>
    </source>
</evidence>
<dbReference type="GO" id="GO:0000155">
    <property type="term" value="F:phosphorelay sensor kinase activity"/>
    <property type="evidence" value="ECO:0007669"/>
    <property type="project" value="InterPro"/>
</dbReference>
<feature type="domain" description="PAS" evidence="8">
    <location>
        <begin position="1292"/>
        <end position="1344"/>
    </location>
</feature>
<evidence type="ECO:0000256" key="6">
    <source>
        <dbReference type="SAM" id="Coils"/>
    </source>
</evidence>
<protein>
    <recommendedName>
        <fullName evidence="2">histidine kinase</fullName>
        <ecNumber evidence="2">2.7.13.3</ecNumber>
    </recommendedName>
</protein>
<feature type="domain" description="PAS" evidence="8">
    <location>
        <begin position="902"/>
        <end position="968"/>
    </location>
</feature>
<proteinExistence type="predicted"/>
<dbReference type="InterPro" id="IPR001610">
    <property type="entry name" value="PAC"/>
</dbReference>
<dbReference type="FunFam" id="3.30.565.10:FF:000006">
    <property type="entry name" value="Sensor histidine kinase WalK"/>
    <property type="match status" value="1"/>
</dbReference>
<dbReference type="SUPFAM" id="SSF47384">
    <property type="entry name" value="Homodimeric domain of signal transducing histidine kinase"/>
    <property type="match status" value="1"/>
</dbReference>
<dbReference type="PANTHER" id="PTHR43304">
    <property type="entry name" value="PHYTOCHROME-LIKE PROTEIN CPH1"/>
    <property type="match status" value="1"/>
</dbReference>
<dbReference type="Pfam" id="PF02518">
    <property type="entry name" value="HATPase_c"/>
    <property type="match status" value="1"/>
</dbReference>
<dbReference type="InterPro" id="IPR036890">
    <property type="entry name" value="HATPase_C_sf"/>
</dbReference>
<dbReference type="PROSITE" id="PS50112">
    <property type="entry name" value="PAS"/>
    <property type="match status" value="10"/>
</dbReference>
<feature type="domain" description="PAC" evidence="9">
    <location>
        <begin position="725"/>
        <end position="779"/>
    </location>
</feature>
<keyword evidence="6" id="KW-0175">Coiled coil</keyword>
<dbReference type="PRINTS" id="PR00344">
    <property type="entry name" value="BCTRLSENSOR"/>
</dbReference>
<dbReference type="InterPro" id="IPR036097">
    <property type="entry name" value="HisK_dim/P_sf"/>
</dbReference>
<feature type="domain" description="Histidine kinase" evidence="7">
    <location>
        <begin position="1433"/>
        <end position="1647"/>
    </location>
</feature>
<accession>A0A4V1CBN3</accession>
<feature type="domain" description="PAC" evidence="9">
    <location>
        <begin position="599"/>
        <end position="651"/>
    </location>
</feature>
<feature type="domain" description="PAC" evidence="9">
    <location>
        <begin position="1111"/>
        <end position="1163"/>
    </location>
</feature>
<feature type="domain" description="PAS" evidence="8">
    <location>
        <begin position="800"/>
        <end position="833"/>
    </location>
</feature>
<dbReference type="Proteomes" id="UP000296862">
    <property type="component" value="Chromosome"/>
</dbReference>
<dbReference type="InterPro" id="IPR004358">
    <property type="entry name" value="Sig_transdc_His_kin-like_C"/>
</dbReference>
<dbReference type="KEGG" id="fsn:GS03_00057"/>
<evidence type="ECO:0000256" key="2">
    <source>
        <dbReference type="ARBA" id="ARBA00012438"/>
    </source>
</evidence>
<dbReference type="InterPro" id="IPR003661">
    <property type="entry name" value="HisK_dim/P_dom"/>
</dbReference>
<feature type="domain" description="PAS" evidence="8">
    <location>
        <begin position="523"/>
        <end position="595"/>
    </location>
</feature>
<dbReference type="InterPro" id="IPR000700">
    <property type="entry name" value="PAS-assoc_C"/>
</dbReference>
<feature type="coiled-coil region" evidence="6">
    <location>
        <begin position="375"/>
        <end position="409"/>
    </location>
</feature>
<reference evidence="10 11" key="1">
    <citation type="submission" date="2019-04" db="EMBL/GenBank/DDBJ databases">
        <title>Flavobacterium sp. GS03.</title>
        <authorList>
            <person name="Kim H."/>
        </authorList>
    </citation>
    <scope>NUCLEOTIDE SEQUENCE [LARGE SCALE GENOMIC DNA]</scope>
    <source>
        <strain evidence="10 11">GS03</strain>
    </source>
</reference>
<evidence type="ECO:0000313" key="10">
    <source>
        <dbReference type="EMBL" id="QBZ96584.1"/>
    </source>
</evidence>
<dbReference type="InterPro" id="IPR013655">
    <property type="entry name" value="PAS_fold_3"/>
</dbReference>
<dbReference type="Gene3D" id="3.30.450.20">
    <property type="entry name" value="PAS domain"/>
    <property type="match status" value="11"/>
</dbReference>
<dbReference type="EC" id="2.7.13.3" evidence="2"/>
<dbReference type="Pfam" id="PF00512">
    <property type="entry name" value="HisKA"/>
    <property type="match status" value="1"/>
</dbReference>